<protein>
    <submittedName>
        <fullName evidence="1">Uncharacterized protein</fullName>
    </submittedName>
</protein>
<reference evidence="1 2" key="1">
    <citation type="submission" date="2017-09" db="EMBL/GenBank/DDBJ databases">
        <title>Large-scale bioinformatics analysis of Bacillus genomes uncovers conserved roles of natural products in bacterial physiology.</title>
        <authorList>
            <consortium name="Agbiome Team Llc"/>
            <person name="Bleich R.M."/>
            <person name="Grubbs K.J."/>
            <person name="Santa Maria K.C."/>
            <person name="Allen S.E."/>
            <person name="Farag S."/>
            <person name="Shank E.A."/>
            <person name="Bowers A."/>
        </authorList>
    </citation>
    <scope>NUCLEOTIDE SEQUENCE [LARGE SCALE GENOMIC DNA]</scope>
    <source>
        <strain evidence="1 2">AFS094940</strain>
    </source>
</reference>
<gene>
    <name evidence="1" type="ORF">CON01_00780</name>
</gene>
<organism evidence="1 2">
    <name type="scientific">Bacillus thuringiensis</name>
    <dbReference type="NCBI Taxonomy" id="1428"/>
    <lineage>
        <taxon>Bacteria</taxon>
        <taxon>Bacillati</taxon>
        <taxon>Bacillota</taxon>
        <taxon>Bacilli</taxon>
        <taxon>Bacillales</taxon>
        <taxon>Bacillaceae</taxon>
        <taxon>Bacillus</taxon>
        <taxon>Bacillus cereus group</taxon>
    </lineage>
</organism>
<dbReference type="EMBL" id="NVMD01000002">
    <property type="protein sequence ID" value="PED16505.1"/>
    <property type="molecule type" value="Genomic_DNA"/>
</dbReference>
<evidence type="ECO:0000313" key="2">
    <source>
        <dbReference type="Proteomes" id="UP000220127"/>
    </source>
</evidence>
<evidence type="ECO:0000313" key="1">
    <source>
        <dbReference type="EMBL" id="PED16505.1"/>
    </source>
</evidence>
<name>A0A9X6U5G0_BACTU</name>
<accession>A0A9X6U5G0</accession>
<dbReference type="Proteomes" id="UP000220127">
    <property type="component" value="Unassembled WGS sequence"/>
</dbReference>
<proteinExistence type="predicted"/>
<dbReference type="AlphaFoldDB" id="A0A9X6U5G0"/>
<sequence length="125" mass="12684">MSINSNGNVVTINGKTYKGNSIVSKNGKVFVDGQLAEDKEMNSVTIIIEGNVGELTTDCPVTVQGDVLGSIKTEGSVTCNKVGKNITAGGSIACDEVGGNVNAGGSVRCDDVKGNVFAGGSIRCN</sequence>
<comment type="caution">
    <text evidence="1">The sequence shown here is derived from an EMBL/GenBank/DDBJ whole genome shotgun (WGS) entry which is preliminary data.</text>
</comment>